<keyword evidence="3" id="KW-1185">Reference proteome</keyword>
<keyword evidence="1" id="KW-0812">Transmembrane</keyword>
<organism evidence="2 3">
    <name type="scientific">Oikopleura dioica</name>
    <name type="common">Tunicate</name>
    <dbReference type="NCBI Taxonomy" id="34765"/>
    <lineage>
        <taxon>Eukaryota</taxon>
        <taxon>Metazoa</taxon>
        <taxon>Chordata</taxon>
        <taxon>Tunicata</taxon>
        <taxon>Appendicularia</taxon>
        <taxon>Copelata</taxon>
        <taxon>Oikopleuridae</taxon>
        <taxon>Oikopleura</taxon>
    </lineage>
</organism>
<reference evidence="2 3" key="1">
    <citation type="submission" date="2021-04" db="EMBL/GenBank/DDBJ databases">
        <authorList>
            <person name="Bliznina A."/>
        </authorList>
    </citation>
    <scope>NUCLEOTIDE SEQUENCE [LARGE SCALE GENOMIC DNA]</scope>
</reference>
<evidence type="ECO:0000256" key="1">
    <source>
        <dbReference type="SAM" id="Phobius"/>
    </source>
</evidence>
<gene>
    <name evidence="2" type="ORF">OKIOD_LOCUS1402</name>
</gene>
<keyword evidence="1" id="KW-1133">Transmembrane helix</keyword>
<sequence length="94" mass="11074">MATQTGDKPLYFFVIFPLAPAFLLLSFAFWYNCVRPKLFKEKVRKEREALYITIAEDMNRKAAASIRKELIIRLIDNDFDYSPVIIENYETALF</sequence>
<name>A0ABN7RR92_OIKDI</name>
<dbReference type="EMBL" id="OU015568">
    <property type="protein sequence ID" value="CAG5081327.1"/>
    <property type="molecule type" value="Genomic_DNA"/>
</dbReference>
<proteinExistence type="predicted"/>
<dbReference type="Proteomes" id="UP001158576">
    <property type="component" value="Chromosome PAR"/>
</dbReference>
<feature type="transmembrane region" description="Helical" evidence="1">
    <location>
        <begin position="12"/>
        <end position="34"/>
    </location>
</feature>
<evidence type="ECO:0000313" key="3">
    <source>
        <dbReference type="Proteomes" id="UP001158576"/>
    </source>
</evidence>
<protein>
    <submittedName>
        <fullName evidence="2">Oidioi.mRNA.OKI2018_I69.PAR.g9844.t1.cds</fullName>
    </submittedName>
</protein>
<keyword evidence="1" id="KW-0472">Membrane</keyword>
<evidence type="ECO:0000313" key="2">
    <source>
        <dbReference type="EMBL" id="CAG5081327.1"/>
    </source>
</evidence>
<accession>A0ABN7RR92</accession>